<dbReference type="STRING" id="930117.SAMN05216225_1001507"/>
<dbReference type="EMBL" id="FQVW01000001">
    <property type="protein sequence ID" value="SHF61430.1"/>
    <property type="molecule type" value="Genomic_DNA"/>
</dbReference>
<reference evidence="1 2" key="1">
    <citation type="submission" date="2016-11" db="EMBL/GenBank/DDBJ databases">
        <authorList>
            <person name="Jaros S."/>
            <person name="Januszkiewicz K."/>
            <person name="Wedrychowicz H."/>
        </authorList>
    </citation>
    <scope>NUCLEOTIDE SEQUENCE [LARGE SCALE GENOMIC DNA]</scope>
    <source>
        <strain evidence="1 2">IBRC-M 10683</strain>
    </source>
</reference>
<keyword evidence="2" id="KW-1185">Reference proteome</keyword>
<dbReference type="Proteomes" id="UP000183988">
    <property type="component" value="Unassembled WGS sequence"/>
</dbReference>
<sequence>MKRFLLFLFSILFLISVYKDLSTGIEINKEENFEVPSINEENPSFSVVKIKIMPGDTFISIMDNINEQNIQNFDQMIADFKSLNPNSDPYQLQVETFYYFPLYK</sequence>
<evidence type="ECO:0008006" key="3">
    <source>
        <dbReference type="Google" id="ProtNLM"/>
    </source>
</evidence>
<name>A0A1M5D3H8_9BACI</name>
<dbReference type="RefSeq" id="WP_072887646.1">
    <property type="nucleotide sequence ID" value="NZ_FQVW01000001.1"/>
</dbReference>
<gene>
    <name evidence="1" type="ORF">SAMN05216225_1001507</name>
</gene>
<organism evidence="1 2">
    <name type="scientific">Ornithinibacillus halophilus</name>
    <dbReference type="NCBI Taxonomy" id="930117"/>
    <lineage>
        <taxon>Bacteria</taxon>
        <taxon>Bacillati</taxon>
        <taxon>Bacillota</taxon>
        <taxon>Bacilli</taxon>
        <taxon>Bacillales</taxon>
        <taxon>Bacillaceae</taxon>
        <taxon>Ornithinibacillus</taxon>
    </lineage>
</organism>
<dbReference type="AlphaFoldDB" id="A0A1M5D3H8"/>
<dbReference type="OrthoDB" id="2691912at2"/>
<evidence type="ECO:0000313" key="1">
    <source>
        <dbReference type="EMBL" id="SHF61430.1"/>
    </source>
</evidence>
<proteinExistence type="predicted"/>
<accession>A0A1M5D3H8</accession>
<evidence type="ECO:0000313" key="2">
    <source>
        <dbReference type="Proteomes" id="UP000183988"/>
    </source>
</evidence>
<protein>
    <recommendedName>
        <fullName evidence="3">LysM domain-containing protein</fullName>
    </recommendedName>
</protein>